<sequence length="152" mass="17275">MNVYGTANLFSFRYKRDNWRAGIVRNSWVTKDRGASGFFDSAEWEEVKRKTDSAIQAWIDKQLQGTSVTVVLIGADTAGKRWIEYEIKSSHRRGNGVLGIYVHKIKDKDGNTTTKGKNPFGAINYPIYDWIDDDGYNNMGFWIEKAAKIAGK</sequence>
<protein>
    <submittedName>
        <fullName evidence="2">TIR domain-containing protein</fullName>
    </submittedName>
</protein>
<name>A0A839HD31_9GAMM</name>
<dbReference type="SUPFAM" id="SSF52206">
    <property type="entry name" value="Hypothetical protein MTH538"/>
    <property type="match status" value="1"/>
</dbReference>
<comment type="caution">
    <text evidence="2">The sequence shown here is derived from an EMBL/GenBank/DDBJ whole genome shotgun (WGS) entry which is preliminary data.</text>
</comment>
<evidence type="ECO:0000259" key="1">
    <source>
        <dbReference type="Pfam" id="PF08937"/>
    </source>
</evidence>
<accession>A0A839HD31</accession>
<proteinExistence type="predicted"/>
<evidence type="ECO:0000313" key="2">
    <source>
        <dbReference type="EMBL" id="MBB1126050.1"/>
    </source>
</evidence>
<dbReference type="AlphaFoldDB" id="A0A839HD31"/>
<keyword evidence="3" id="KW-1185">Reference proteome</keyword>
<dbReference type="InterPro" id="IPR015032">
    <property type="entry name" value="ThsB__TIR-like_domain"/>
</dbReference>
<dbReference type="Pfam" id="PF08937">
    <property type="entry name" value="ThsB_TIR"/>
    <property type="match status" value="1"/>
</dbReference>
<dbReference type="Proteomes" id="UP000548632">
    <property type="component" value="Unassembled WGS sequence"/>
</dbReference>
<dbReference type="EMBL" id="JABVCQ010000013">
    <property type="protein sequence ID" value="MBB1126050.1"/>
    <property type="molecule type" value="Genomic_DNA"/>
</dbReference>
<dbReference type="InterPro" id="IPR036490">
    <property type="entry name" value="ThsB_TIR-like_sf"/>
</dbReference>
<evidence type="ECO:0000313" key="3">
    <source>
        <dbReference type="Proteomes" id="UP000548632"/>
    </source>
</evidence>
<dbReference type="Gene3D" id="3.40.50.9200">
    <property type="entry name" value="Hypothetical protein MTH538"/>
    <property type="match status" value="1"/>
</dbReference>
<reference evidence="2 3" key="1">
    <citation type="journal article" date="2020" name="Arch. Microbiol.">
        <title>The genome sequence of the giant phototrophic gammaproteobacterium Thiospirillum jenense gives insight into its physiological properties and phylogenetic relationships.</title>
        <authorList>
            <person name="Imhoff J.F."/>
            <person name="Meyer T.E."/>
            <person name="Kyndt J.A."/>
        </authorList>
    </citation>
    <scope>NUCLEOTIDE SEQUENCE [LARGE SCALE GENOMIC DNA]</scope>
    <source>
        <strain evidence="2 3">DSM 216</strain>
    </source>
</reference>
<dbReference type="RefSeq" id="WP_182583681.1">
    <property type="nucleotide sequence ID" value="NZ_JABVCQ010000013.1"/>
</dbReference>
<gene>
    <name evidence="2" type="ORF">HUK38_07370</name>
</gene>
<feature type="domain" description="Thoeris protein ThsB TIR-like" evidence="1">
    <location>
        <begin position="10"/>
        <end position="106"/>
    </location>
</feature>
<organism evidence="2 3">
    <name type="scientific">Thiospirillum jenense</name>
    <dbReference type="NCBI Taxonomy" id="1653858"/>
    <lineage>
        <taxon>Bacteria</taxon>
        <taxon>Pseudomonadati</taxon>
        <taxon>Pseudomonadota</taxon>
        <taxon>Gammaproteobacteria</taxon>
        <taxon>Chromatiales</taxon>
        <taxon>Chromatiaceae</taxon>
        <taxon>Thiospirillum</taxon>
    </lineage>
</organism>